<gene>
    <name evidence="1" type="ORF">BDV40DRAFT_288974</name>
</gene>
<proteinExistence type="predicted"/>
<evidence type="ECO:0000313" key="2">
    <source>
        <dbReference type="Proteomes" id="UP000326950"/>
    </source>
</evidence>
<sequence length="366" mass="41094">MDWLSARESIGSKQDAIILWFGEIRSGTTDVAIAPIVAPSPPQDKSMSPRKPLPQSLIEDAQIPNWTPFYAEKHVNLKFSKRIITMKDIGLEGAGITPTAIPEPFTLFTEEAIRQMRAEIFSRQVLEKYQVCSDLATNMIRGYCPEKSSFIYDAWNSHAVLGALSQITGIELVPSINVDIGHVNISVYDDAATASVPGSDADDKPAFEWHSDNYTFVYVTMLSDCAGMIGGETAIRTGTGEVSKFRGPAMGTAVIMQGRYIEHQDLKAFGCRERINMVTSLRPKSPFVRDETIIRPLLPITPKSTLSYQHMEYRLENLEEERVRHLLKVMRQHKKADCDFDIASARKFLLQEREFIDAMLEELEGS</sequence>
<dbReference type="Proteomes" id="UP000326950">
    <property type="component" value="Unassembled WGS sequence"/>
</dbReference>
<dbReference type="PANTHER" id="PTHR41677">
    <property type="entry name" value="YALI0B19030P"/>
    <property type="match status" value="1"/>
</dbReference>
<dbReference type="EMBL" id="ML738636">
    <property type="protein sequence ID" value="KAE8161870.1"/>
    <property type="molecule type" value="Genomic_DNA"/>
</dbReference>
<keyword evidence="2" id="KW-1185">Reference proteome</keyword>
<reference evidence="1 2" key="1">
    <citation type="submission" date="2019-04" db="EMBL/GenBank/DDBJ databases">
        <title>Friends and foes A comparative genomics study of 23 Aspergillus species from section Flavi.</title>
        <authorList>
            <consortium name="DOE Joint Genome Institute"/>
            <person name="Kjaerbolling I."/>
            <person name="Vesth T."/>
            <person name="Frisvad J.C."/>
            <person name="Nybo J.L."/>
            <person name="Theobald S."/>
            <person name="Kildgaard S."/>
            <person name="Isbrandt T."/>
            <person name="Kuo A."/>
            <person name="Sato A."/>
            <person name="Lyhne E.K."/>
            <person name="Kogle M.E."/>
            <person name="Wiebenga A."/>
            <person name="Kun R.S."/>
            <person name="Lubbers R.J."/>
            <person name="Makela M.R."/>
            <person name="Barry K."/>
            <person name="Chovatia M."/>
            <person name="Clum A."/>
            <person name="Daum C."/>
            <person name="Haridas S."/>
            <person name="He G."/>
            <person name="LaButti K."/>
            <person name="Lipzen A."/>
            <person name="Mondo S."/>
            <person name="Riley R."/>
            <person name="Salamov A."/>
            <person name="Simmons B.A."/>
            <person name="Magnuson J.K."/>
            <person name="Henrissat B."/>
            <person name="Mortensen U.H."/>
            <person name="Larsen T.O."/>
            <person name="Devries R.P."/>
            <person name="Grigoriev I.V."/>
            <person name="Machida M."/>
            <person name="Baker S.E."/>
            <person name="Andersen M.R."/>
        </authorList>
    </citation>
    <scope>NUCLEOTIDE SEQUENCE [LARGE SCALE GENOMIC DNA]</scope>
    <source>
        <strain evidence="1 2">CBS 117626</strain>
    </source>
</reference>
<accession>A0A5N6UTP6</accession>
<name>A0A5N6UTP6_ASPTM</name>
<evidence type="ECO:0008006" key="3">
    <source>
        <dbReference type="Google" id="ProtNLM"/>
    </source>
</evidence>
<protein>
    <recommendedName>
        <fullName evidence="3">Fe2OG dioxygenase domain-containing protein</fullName>
    </recommendedName>
</protein>
<evidence type="ECO:0000313" key="1">
    <source>
        <dbReference type="EMBL" id="KAE8161870.1"/>
    </source>
</evidence>
<organism evidence="1 2">
    <name type="scientific">Aspergillus tamarii</name>
    <dbReference type="NCBI Taxonomy" id="41984"/>
    <lineage>
        <taxon>Eukaryota</taxon>
        <taxon>Fungi</taxon>
        <taxon>Dikarya</taxon>
        <taxon>Ascomycota</taxon>
        <taxon>Pezizomycotina</taxon>
        <taxon>Eurotiomycetes</taxon>
        <taxon>Eurotiomycetidae</taxon>
        <taxon>Eurotiales</taxon>
        <taxon>Aspergillaceae</taxon>
        <taxon>Aspergillus</taxon>
        <taxon>Aspergillus subgen. Circumdati</taxon>
    </lineage>
</organism>
<dbReference type="PANTHER" id="PTHR41677:SF1">
    <property type="entry name" value="FE2OG DIOXYGENASE DOMAIN-CONTAINING PROTEIN"/>
    <property type="match status" value="1"/>
</dbReference>
<dbReference type="OrthoDB" id="10256055at2759"/>
<dbReference type="AlphaFoldDB" id="A0A5N6UTP6"/>